<evidence type="ECO:0000313" key="3">
    <source>
        <dbReference type="EMBL" id="OSX59624.1"/>
    </source>
</evidence>
<dbReference type="AlphaFoldDB" id="A0A1X6MTA8"/>
<dbReference type="GeneID" id="36322055"/>
<dbReference type="STRING" id="670580.A0A1X6MTA8"/>
<dbReference type="Proteomes" id="UP000194127">
    <property type="component" value="Unassembled WGS sequence"/>
</dbReference>
<gene>
    <name evidence="3" type="ORF">POSPLADRAFT_1035841</name>
</gene>
<keyword evidence="2" id="KW-0472">Membrane</keyword>
<dbReference type="RefSeq" id="XP_024336418.1">
    <property type="nucleotide sequence ID" value="XM_024477105.1"/>
</dbReference>
<reference evidence="3 4" key="1">
    <citation type="submission" date="2017-04" db="EMBL/GenBank/DDBJ databases">
        <title>Genome Sequence of the Model Brown-Rot Fungus Postia placenta SB12.</title>
        <authorList>
            <consortium name="DOE Joint Genome Institute"/>
            <person name="Gaskell J."/>
            <person name="Kersten P."/>
            <person name="Larrondo L.F."/>
            <person name="Canessa P."/>
            <person name="Martinez D."/>
            <person name="Hibbett D."/>
            <person name="Schmoll M."/>
            <person name="Kubicek C.P."/>
            <person name="Martinez A.T."/>
            <person name="Yadav J."/>
            <person name="Master E."/>
            <person name="Magnuson J.K."/>
            <person name="James T."/>
            <person name="Yaver D."/>
            <person name="Berka R."/>
            <person name="Labutti K."/>
            <person name="Lipzen A."/>
            <person name="Aerts A."/>
            <person name="Barry K."/>
            <person name="Henrissat B."/>
            <person name="Blanchette R."/>
            <person name="Grigoriev I."/>
            <person name="Cullen D."/>
        </authorList>
    </citation>
    <scope>NUCLEOTIDE SEQUENCE [LARGE SCALE GENOMIC DNA]</scope>
    <source>
        <strain evidence="3 4">MAD-698-R-SB12</strain>
    </source>
</reference>
<proteinExistence type="predicted"/>
<feature type="region of interest" description="Disordered" evidence="1">
    <location>
        <begin position="1"/>
        <end position="36"/>
    </location>
</feature>
<feature type="compositionally biased region" description="Basic and acidic residues" evidence="1">
    <location>
        <begin position="13"/>
        <end position="27"/>
    </location>
</feature>
<sequence>MADADAASVRLSSDSKADLSDPEKPGDDAASLSADAEDGRPWWKRVLVSGADGAHTTQRGMRSRHLMMIAIGGTIGTGIFLSAGSVSTARAPPAFHLSTSSRPMP</sequence>
<dbReference type="EMBL" id="KZ110602">
    <property type="protein sequence ID" value="OSX59624.1"/>
    <property type="molecule type" value="Genomic_DNA"/>
</dbReference>
<evidence type="ECO:0000313" key="4">
    <source>
        <dbReference type="Proteomes" id="UP000194127"/>
    </source>
</evidence>
<keyword evidence="2" id="KW-1133">Transmembrane helix</keyword>
<name>A0A1X6MTA8_9APHY</name>
<keyword evidence="2" id="KW-0812">Transmembrane</keyword>
<evidence type="ECO:0000256" key="1">
    <source>
        <dbReference type="SAM" id="MobiDB-lite"/>
    </source>
</evidence>
<protein>
    <recommendedName>
        <fullName evidence="5">Amino acid permease/ SLC12A domain-containing protein</fullName>
    </recommendedName>
</protein>
<organism evidence="3 4">
    <name type="scientific">Postia placenta MAD-698-R-SB12</name>
    <dbReference type="NCBI Taxonomy" id="670580"/>
    <lineage>
        <taxon>Eukaryota</taxon>
        <taxon>Fungi</taxon>
        <taxon>Dikarya</taxon>
        <taxon>Basidiomycota</taxon>
        <taxon>Agaricomycotina</taxon>
        <taxon>Agaricomycetes</taxon>
        <taxon>Polyporales</taxon>
        <taxon>Adustoporiaceae</taxon>
        <taxon>Rhodonia</taxon>
    </lineage>
</organism>
<feature type="transmembrane region" description="Helical" evidence="2">
    <location>
        <begin position="66"/>
        <end position="86"/>
    </location>
</feature>
<accession>A0A1X6MTA8</accession>
<evidence type="ECO:0008006" key="5">
    <source>
        <dbReference type="Google" id="ProtNLM"/>
    </source>
</evidence>
<evidence type="ECO:0000256" key="2">
    <source>
        <dbReference type="SAM" id="Phobius"/>
    </source>
</evidence>
<keyword evidence="4" id="KW-1185">Reference proteome</keyword>